<feature type="domain" description="C2H2-type" evidence="2">
    <location>
        <begin position="354"/>
        <end position="376"/>
    </location>
</feature>
<feature type="compositionally biased region" description="Acidic residues" evidence="1">
    <location>
        <begin position="419"/>
        <end position="453"/>
    </location>
</feature>
<keyword evidence="4" id="KW-1185">Reference proteome</keyword>
<gene>
    <name evidence="3" type="ORF">FPRO_13689</name>
</gene>
<evidence type="ECO:0000313" key="3">
    <source>
        <dbReference type="EMBL" id="CZR43881.1"/>
    </source>
</evidence>
<dbReference type="AlphaFoldDB" id="A0A1L7VTZ2"/>
<name>A0A1L7VTZ2_FUSPR</name>
<feature type="compositionally biased region" description="Basic and acidic residues" evidence="1">
    <location>
        <begin position="713"/>
        <end position="738"/>
    </location>
</feature>
<dbReference type="InterPro" id="IPR058925">
    <property type="entry name" value="zf-C2H2_AcuF"/>
</dbReference>
<dbReference type="Proteomes" id="UP000183971">
    <property type="component" value="Unassembled WGS sequence"/>
</dbReference>
<evidence type="ECO:0000256" key="1">
    <source>
        <dbReference type="SAM" id="MobiDB-lite"/>
    </source>
</evidence>
<dbReference type="RefSeq" id="XP_031084471.1">
    <property type="nucleotide sequence ID" value="XM_031218632.1"/>
</dbReference>
<dbReference type="PANTHER" id="PTHR35391">
    <property type="entry name" value="C2H2-TYPE DOMAIN-CONTAINING PROTEIN-RELATED"/>
    <property type="match status" value="1"/>
</dbReference>
<dbReference type="Pfam" id="PF26082">
    <property type="entry name" value="zf-C2H2_AcuF"/>
    <property type="match status" value="1"/>
</dbReference>
<feature type="region of interest" description="Disordered" evidence="1">
    <location>
        <begin position="253"/>
        <end position="284"/>
    </location>
</feature>
<sequence>MIEGASQSVTELGIAPLVARSLASLKTLTSTLQCDHAQVSQVGSYLARFKLWAGNLGAHRRSGSRSLEYRLRDASHIRKLSFLCQEKNINDKLGTLIANEDKSSDIASESHDQVENDLADYFNDDEDSDKSETEKTLDEIAHVIACLLRLSITIRNPAPHDQFLSRAEEGLIESFVHWDAKHVREKFTNVDKNLADRLGRAMARRRLYFKYRKEHNHRMAQGLDEDEDEQATTVASSLPEHLKEAGETRLGQFGIVDDGGSDTSATSYATSKPDSTQLRVPSIPKENKDGPFKCPFCRMIVLIDTRYAWKKHVFRDLRPYVCLSDACKTPEHLYMRRNEWKMHMRREHWKFWHCPFGCDEEFDRAEGFQNHVQIAHKHNMSPDQIHALGELSSLDSEKQYEKHIGQHLEHLALFTLPDIGDEGNEDEEEEQPGAGDENDEDEDEDDEDIDEEDWLKTDDHGIKAAERQFEDTKILYRLSIETAERIKKAGEEDNTKIISDVRAKLEEDRKAAAAAAGGSRKAEAEASTRPAISGPPEVNVERIRLEAEIAAMEEKVKAAEKQKEAEAKIRKEAEEAFYRRMEDMGLAQEEAKKEIERARIEAEKAAREILEAERKAEGKRAQEHACAMAEAEEKARLRFEAEMKTTEDRREAEAGARIQAEEEARKKFEAAVKAAEEQRKAEAPARAQAEREARMKFEAELRAAEAKAGAAKKAQEEAERLMMAEQEAKEATEKKAAE</sequence>
<organism evidence="3 4">
    <name type="scientific">Fusarium proliferatum (strain ET1)</name>
    <name type="common">Orchid endophyte fungus</name>
    <dbReference type="NCBI Taxonomy" id="1227346"/>
    <lineage>
        <taxon>Eukaryota</taxon>
        <taxon>Fungi</taxon>
        <taxon>Dikarya</taxon>
        <taxon>Ascomycota</taxon>
        <taxon>Pezizomycotina</taxon>
        <taxon>Sordariomycetes</taxon>
        <taxon>Hypocreomycetidae</taxon>
        <taxon>Hypocreales</taxon>
        <taxon>Nectriaceae</taxon>
        <taxon>Fusarium</taxon>
        <taxon>Fusarium fujikuroi species complex</taxon>
    </lineage>
</organism>
<evidence type="ECO:0000259" key="2">
    <source>
        <dbReference type="PROSITE" id="PS00028"/>
    </source>
</evidence>
<accession>A0A1L7VTZ2</accession>
<feature type="region of interest" description="Disordered" evidence="1">
    <location>
        <begin position="418"/>
        <end position="459"/>
    </location>
</feature>
<reference evidence="4" key="1">
    <citation type="journal article" date="2016" name="Genome Biol. Evol.">
        <title>Comparative 'omics' of the Fusarium fujikuroi species complex highlights differences in genetic potential and metabolite synthesis.</title>
        <authorList>
            <person name="Niehaus E.-M."/>
            <person name="Muensterkoetter M."/>
            <person name="Proctor R.H."/>
            <person name="Brown D.W."/>
            <person name="Sharon A."/>
            <person name="Idan Y."/>
            <person name="Oren-Young L."/>
            <person name="Sieber C.M."/>
            <person name="Novak O."/>
            <person name="Pencik A."/>
            <person name="Tarkowska D."/>
            <person name="Hromadova K."/>
            <person name="Freeman S."/>
            <person name="Maymon M."/>
            <person name="Elazar M."/>
            <person name="Youssef S.A."/>
            <person name="El-Shabrawy E.S.M."/>
            <person name="Shalaby A.B.A."/>
            <person name="Houterman P."/>
            <person name="Brock N.L."/>
            <person name="Burkhardt I."/>
            <person name="Tsavkelova E.A."/>
            <person name="Dickschat J.S."/>
            <person name="Galuszka P."/>
            <person name="Gueldener U."/>
            <person name="Tudzynski B."/>
        </authorList>
    </citation>
    <scope>NUCLEOTIDE SEQUENCE [LARGE SCALE GENOMIC DNA]</scope>
    <source>
        <strain evidence="4">ET1</strain>
    </source>
</reference>
<dbReference type="InterPro" id="IPR013087">
    <property type="entry name" value="Znf_C2H2_type"/>
</dbReference>
<dbReference type="SMART" id="SM00355">
    <property type="entry name" value="ZnF_C2H2"/>
    <property type="match status" value="2"/>
</dbReference>
<dbReference type="EMBL" id="FJOF01000008">
    <property type="protein sequence ID" value="CZR43881.1"/>
    <property type="molecule type" value="Genomic_DNA"/>
</dbReference>
<feature type="compositionally biased region" description="Polar residues" evidence="1">
    <location>
        <begin position="261"/>
        <end position="279"/>
    </location>
</feature>
<evidence type="ECO:0000313" key="4">
    <source>
        <dbReference type="Proteomes" id="UP000183971"/>
    </source>
</evidence>
<dbReference type="PROSITE" id="PS00028">
    <property type="entry name" value="ZINC_FINGER_C2H2_1"/>
    <property type="match status" value="1"/>
</dbReference>
<feature type="region of interest" description="Disordered" evidence="1">
    <location>
        <begin position="708"/>
        <end position="738"/>
    </location>
</feature>
<comment type="caution">
    <text evidence="3">The sequence shown here is derived from an EMBL/GenBank/DDBJ whole genome shotgun (WGS) entry which is preliminary data.</text>
</comment>
<feature type="region of interest" description="Disordered" evidence="1">
    <location>
        <begin position="672"/>
        <end position="693"/>
    </location>
</feature>
<feature type="region of interest" description="Disordered" evidence="1">
    <location>
        <begin position="643"/>
        <end position="662"/>
    </location>
</feature>
<proteinExistence type="predicted"/>
<feature type="region of interest" description="Disordered" evidence="1">
    <location>
        <begin position="508"/>
        <end position="537"/>
    </location>
</feature>
<protein>
    <recommendedName>
        <fullName evidence="2">C2H2-type domain-containing protein</fullName>
    </recommendedName>
</protein>
<dbReference type="PANTHER" id="PTHR35391:SF7">
    <property type="entry name" value="C2H2-TYPE DOMAIN-CONTAINING PROTEIN"/>
    <property type="match status" value="1"/>
</dbReference>
<dbReference type="GeneID" id="42058548"/>
<dbReference type="VEuPathDB" id="FungiDB:FPRO_13689"/>